<reference evidence="3" key="2">
    <citation type="submission" date="2015-01" db="EMBL/GenBank/DDBJ databases">
        <title>Evolutionary Origins and Diversification of the Mycorrhizal Mutualists.</title>
        <authorList>
            <consortium name="DOE Joint Genome Institute"/>
            <consortium name="Mycorrhizal Genomics Consortium"/>
            <person name="Kohler A."/>
            <person name="Kuo A."/>
            <person name="Nagy L.G."/>
            <person name="Floudas D."/>
            <person name="Copeland A."/>
            <person name="Barry K.W."/>
            <person name="Cichocki N."/>
            <person name="Veneault-Fourrey C."/>
            <person name="LaButti K."/>
            <person name="Lindquist E.A."/>
            <person name="Lipzen A."/>
            <person name="Lundell T."/>
            <person name="Morin E."/>
            <person name="Murat C."/>
            <person name="Riley R."/>
            <person name="Ohm R."/>
            <person name="Sun H."/>
            <person name="Tunlid A."/>
            <person name="Henrissat B."/>
            <person name="Grigoriev I.V."/>
            <person name="Hibbett D.S."/>
            <person name="Martin F."/>
        </authorList>
    </citation>
    <scope>NUCLEOTIDE SEQUENCE [LARGE SCALE GENOMIC DNA]</scope>
    <source>
        <strain evidence="3">441</strain>
    </source>
</reference>
<reference evidence="2 3" key="1">
    <citation type="submission" date="2014-04" db="EMBL/GenBank/DDBJ databases">
        <authorList>
            <consortium name="DOE Joint Genome Institute"/>
            <person name="Kuo A."/>
            <person name="Kohler A."/>
            <person name="Costa M.D."/>
            <person name="Nagy L.G."/>
            <person name="Floudas D."/>
            <person name="Copeland A."/>
            <person name="Barry K.W."/>
            <person name="Cichocki N."/>
            <person name="Veneault-Fourrey C."/>
            <person name="LaButti K."/>
            <person name="Lindquist E.A."/>
            <person name="Lipzen A."/>
            <person name="Lundell T."/>
            <person name="Morin E."/>
            <person name="Murat C."/>
            <person name="Sun H."/>
            <person name="Tunlid A."/>
            <person name="Henrissat B."/>
            <person name="Grigoriev I.V."/>
            <person name="Hibbett D.S."/>
            <person name="Martin F."/>
            <person name="Nordberg H.P."/>
            <person name="Cantor M.N."/>
            <person name="Hua S.X."/>
        </authorList>
    </citation>
    <scope>NUCLEOTIDE SEQUENCE [LARGE SCALE GENOMIC DNA]</scope>
    <source>
        <strain evidence="2 3">441</strain>
    </source>
</reference>
<name>A0A0C9ZPV5_9AGAM</name>
<dbReference type="EMBL" id="KN833717">
    <property type="protein sequence ID" value="KIK24332.1"/>
    <property type="molecule type" value="Genomic_DNA"/>
</dbReference>
<organism evidence="2 3">
    <name type="scientific">Pisolithus microcarpus 441</name>
    <dbReference type="NCBI Taxonomy" id="765257"/>
    <lineage>
        <taxon>Eukaryota</taxon>
        <taxon>Fungi</taxon>
        <taxon>Dikarya</taxon>
        <taxon>Basidiomycota</taxon>
        <taxon>Agaricomycotina</taxon>
        <taxon>Agaricomycetes</taxon>
        <taxon>Agaricomycetidae</taxon>
        <taxon>Boletales</taxon>
        <taxon>Sclerodermatineae</taxon>
        <taxon>Pisolithaceae</taxon>
        <taxon>Pisolithus</taxon>
    </lineage>
</organism>
<evidence type="ECO:0000313" key="3">
    <source>
        <dbReference type="Proteomes" id="UP000054018"/>
    </source>
</evidence>
<protein>
    <submittedName>
        <fullName evidence="2">Uncharacterized protein</fullName>
    </submittedName>
</protein>
<keyword evidence="3" id="KW-1185">Reference proteome</keyword>
<dbReference type="HOGENOM" id="CLU_1027185_0_0_1"/>
<sequence>MVAQRRTCKQNSIDPPPGVSPLPSQPPLPSTVEVTQREASFSPVPEVPVASKPQRHDNPNIRPARARRLPHRYEDASNLMADTPTTATPASDSLPTLRDAVNDKETFDIDDISADEEEPISRSRGCRVLDDRQSPLNTTTSDPLMTTQTSRNRQVTTADVLFFFTKCKGKDMVCNECQKQKDANAAQFPKDRNYTYCESTSNWSLCAHVERYHLDLYLAEAQKNTWSIYLENVKEAFKARYNHLTLLMSCGPVHGFTTGEWLTTLFSCRNA</sequence>
<feature type="region of interest" description="Disordered" evidence="1">
    <location>
        <begin position="1"/>
        <end position="70"/>
    </location>
</feature>
<evidence type="ECO:0000256" key="1">
    <source>
        <dbReference type="SAM" id="MobiDB-lite"/>
    </source>
</evidence>
<accession>A0A0C9ZPV5</accession>
<feature type="compositionally biased region" description="Pro residues" evidence="1">
    <location>
        <begin position="14"/>
        <end position="29"/>
    </location>
</feature>
<evidence type="ECO:0000313" key="2">
    <source>
        <dbReference type="EMBL" id="KIK24332.1"/>
    </source>
</evidence>
<gene>
    <name evidence="2" type="ORF">PISMIDRAFT_10318</name>
</gene>
<dbReference type="OrthoDB" id="2685925at2759"/>
<dbReference type="Proteomes" id="UP000054018">
    <property type="component" value="Unassembled WGS sequence"/>
</dbReference>
<proteinExistence type="predicted"/>
<dbReference type="AlphaFoldDB" id="A0A0C9ZPV5"/>